<keyword evidence="3" id="KW-0413">Isomerase</keyword>
<organism evidence="3 4">
    <name type="scientific">Modestobacter italicus (strain DSM 44449 / CECT 9708 / BC 501)</name>
    <dbReference type="NCBI Taxonomy" id="2732864"/>
    <lineage>
        <taxon>Bacteria</taxon>
        <taxon>Bacillati</taxon>
        <taxon>Actinomycetota</taxon>
        <taxon>Actinomycetes</taxon>
        <taxon>Geodermatophilales</taxon>
        <taxon>Geodermatophilaceae</taxon>
        <taxon>Modestobacter</taxon>
    </lineage>
</organism>
<dbReference type="InterPro" id="IPR036291">
    <property type="entry name" value="NAD(P)-bd_dom_sf"/>
</dbReference>
<dbReference type="HOGENOM" id="CLU_007383_1_7_11"/>
<keyword evidence="4" id="KW-1185">Reference proteome</keyword>
<dbReference type="PATRIC" id="fig|477641.3.peg.2544"/>
<dbReference type="PRINTS" id="PR01713">
    <property type="entry name" value="NUCEPIMERASE"/>
</dbReference>
<dbReference type="Gene3D" id="3.40.50.720">
    <property type="entry name" value="NAD(P)-binding Rossmann-like Domain"/>
    <property type="match status" value="1"/>
</dbReference>
<dbReference type="OrthoDB" id="9801785at2"/>
<dbReference type="OMA" id="HCFADIT"/>
<dbReference type="EC" id="5.1.3.6" evidence="3"/>
<evidence type="ECO:0000256" key="1">
    <source>
        <dbReference type="ARBA" id="ARBA00023027"/>
    </source>
</evidence>
<dbReference type="Proteomes" id="UP000006461">
    <property type="component" value="Chromosome"/>
</dbReference>
<accession>I4EXK3</accession>
<dbReference type="InterPro" id="IPR001509">
    <property type="entry name" value="Epimerase_deHydtase"/>
</dbReference>
<protein>
    <submittedName>
        <fullName evidence="3">UDP-glucose epimerase</fullName>
        <ecNumber evidence="3">5.1.3.6</ecNumber>
    </submittedName>
</protein>
<keyword evidence="1" id="KW-0520">NAD</keyword>
<feature type="domain" description="NAD-dependent epimerase/dehydratase" evidence="2">
    <location>
        <begin position="3"/>
        <end position="241"/>
    </location>
</feature>
<gene>
    <name evidence="3" type="primary">capI</name>
    <name evidence="3" type="ordered locus">MODMU_2687</name>
</gene>
<evidence type="ECO:0000313" key="3">
    <source>
        <dbReference type="EMBL" id="CCH88116.1"/>
    </source>
</evidence>
<proteinExistence type="predicted"/>
<name>I4EXK3_MODI5</name>
<dbReference type="EMBL" id="FO203431">
    <property type="protein sequence ID" value="CCH88116.1"/>
    <property type="molecule type" value="Genomic_DNA"/>
</dbReference>
<evidence type="ECO:0000313" key="4">
    <source>
        <dbReference type="Proteomes" id="UP000006461"/>
    </source>
</evidence>
<dbReference type="AlphaFoldDB" id="I4EXK3"/>
<dbReference type="eggNOG" id="COG0451">
    <property type="taxonomic scope" value="Bacteria"/>
</dbReference>
<dbReference type="GO" id="GO:0050378">
    <property type="term" value="F:UDP-glucuronate 4-epimerase activity"/>
    <property type="evidence" value="ECO:0007669"/>
    <property type="project" value="UniProtKB-EC"/>
</dbReference>
<evidence type="ECO:0000259" key="2">
    <source>
        <dbReference type="Pfam" id="PF01370"/>
    </source>
</evidence>
<reference evidence="3 4" key="1">
    <citation type="journal article" date="2012" name="J. Bacteriol.">
        <title>Genome Sequence of Radiation-Resistant Modestobacter marinus Strain BC501, a Representative Actinobacterium That Thrives on Calcareous Stone Surfaces.</title>
        <authorList>
            <person name="Normand P."/>
            <person name="Gury J."/>
            <person name="Pujic P."/>
            <person name="Chouaia B."/>
            <person name="Crotti E."/>
            <person name="Brusetti L."/>
            <person name="Daffonchio D."/>
            <person name="Vacherie B."/>
            <person name="Barbe V."/>
            <person name="Medigue C."/>
            <person name="Calteau A."/>
            <person name="Ghodhbane-Gtari F."/>
            <person name="Essoussi I."/>
            <person name="Nouioui I."/>
            <person name="Abbassi-Ghozzi I."/>
            <person name="Gtari M."/>
        </authorList>
    </citation>
    <scope>NUCLEOTIDE SEQUENCE [LARGE SCALE GENOMIC DNA]</scope>
    <source>
        <strain evidence="4">BC 501</strain>
    </source>
</reference>
<dbReference type="PANTHER" id="PTHR43574">
    <property type="entry name" value="EPIMERASE-RELATED"/>
    <property type="match status" value="1"/>
</dbReference>
<dbReference type="Pfam" id="PF01370">
    <property type="entry name" value="Epimerase"/>
    <property type="match status" value="1"/>
</dbReference>
<dbReference type="KEGG" id="mmar:MODMU_2687"/>
<dbReference type="STRING" id="477641.MODMU_2687"/>
<dbReference type="SUPFAM" id="SSF51735">
    <property type="entry name" value="NAD(P)-binding Rossmann-fold domains"/>
    <property type="match status" value="1"/>
</dbReference>
<sequence length="317" mass="33472">MTVLVTGVAGFVGSALARRLLAAGEQVVGLDSFTDYYDPAVKEANLAAVPTDGFRFVHADLTTVDLDELLTGVSVVFHEAGQPGVRKSWGEDFGTYVTANVLSTQRLLEAARRAADLRRLVYASSSSVYGNAAAYPTTEEDVPRPHSPYGVTKLAAEHLCTLYADNFGVPTVSLRYFTVYGPGQRPDMAFHRFIRAALADRPIVVFGSGEQVRDFTFVDDVVEANLRAAGGEVAPGTVFNVSGGTSISVNEVLGVLSDIAGRRLPVERAGAVAGDVGRTGGSADKIREALGWQPTVDIAAGLRAQWRSLAGDGPAPA</sequence>